<keyword evidence="2" id="KW-0131">Cell cycle</keyword>
<dbReference type="Proteomes" id="UP001164459">
    <property type="component" value="Chromosome"/>
</dbReference>
<feature type="compositionally biased region" description="Acidic residues" evidence="3">
    <location>
        <begin position="612"/>
        <end position="627"/>
    </location>
</feature>
<organism evidence="4 5">
    <name type="scientific">Nannocystis punicea</name>
    <dbReference type="NCBI Taxonomy" id="2995304"/>
    <lineage>
        <taxon>Bacteria</taxon>
        <taxon>Pseudomonadati</taxon>
        <taxon>Myxococcota</taxon>
        <taxon>Polyangia</taxon>
        <taxon>Nannocystales</taxon>
        <taxon>Nannocystaceae</taxon>
        <taxon>Nannocystis</taxon>
    </lineage>
</organism>
<comment type="function">
    <text evidence="2">Participates in chromosomal partition during cell division. May act via the formation of a condensin-like complex containing Smc and ScpB that pull DNA away from mid-cell into both cell halves.</text>
</comment>
<dbReference type="Pfam" id="PF02616">
    <property type="entry name" value="SMC_ScpA"/>
    <property type="match status" value="1"/>
</dbReference>
<feature type="compositionally biased region" description="Basic and acidic residues" evidence="3">
    <location>
        <begin position="891"/>
        <end position="900"/>
    </location>
</feature>
<feature type="compositionally biased region" description="Gly residues" evidence="3">
    <location>
        <begin position="1"/>
        <end position="10"/>
    </location>
</feature>
<keyword evidence="2" id="KW-0159">Chromosome partition</keyword>
<feature type="compositionally biased region" description="Basic and acidic residues" evidence="3">
    <location>
        <begin position="1201"/>
        <end position="1217"/>
    </location>
</feature>
<feature type="compositionally biased region" description="Acidic residues" evidence="3">
    <location>
        <begin position="1078"/>
        <end position="1097"/>
    </location>
</feature>
<feature type="compositionally biased region" description="Basic and acidic residues" evidence="3">
    <location>
        <begin position="578"/>
        <end position="588"/>
    </location>
</feature>
<feature type="region of interest" description="Disordered" evidence="3">
    <location>
        <begin position="722"/>
        <end position="852"/>
    </location>
</feature>
<feature type="compositionally biased region" description="Low complexity" evidence="3">
    <location>
        <begin position="526"/>
        <end position="556"/>
    </location>
</feature>
<dbReference type="HAMAP" id="MF_01805">
    <property type="entry name" value="ScpA"/>
    <property type="match status" value="1"/>
</dbReference>
<feature type="region of interest" description="Disordered" evidence="3">
    <location>
        <begin position="347"/>
        <end position="708"/>
    </location>
</feature>
<sequence length="1285" mass="133855">MEQGSTGLGEGAPRARERKGPSSPIYSVELEVFEGPLDLLLHLVRKHELDILDIPISFVAEKYLAYLDVMRQLDLEIAGDYLVMAATLAYLKSRELLPPEPRAGEAGQSEEEEGEDPREALIRRLVEYERFKQAAAELDSLPVSGRDVFARGAELVMPPIDPGLAPVSLFNLAEAYYRVLTRAKVKSTHEVQIEAVTVAQRIKQLALILEEKPHFEFEELFLNRTWNSERELRAMMVVTLMSILEMVKLGVAGVQQPHESPTIRIYRRASAEQTQAALADYDEDASFGAPKPKAGEEGAPPPAREGKPPRTEAELDAVEEAALLAEALASVQEPEEPVVGYADEGEDVAANDPASEYDDEARPAPRVRRAEGRPTRQGRDVLEDRDEEIEDFRDGRLVIVEGTSAEVPREEDGRTRRGRLAEAAAGSSPVADAEQDVPSDSSAGDGSAGEGSAGLPEPAAAGLQADAGVEGDAWAAGASRPVEDEAETADAATREAELADEALSGSAPGGEDVRGDTSKDDEDDALVGVGTAEEAGADGDGPPAAEDLGGDAAEAVEAVERGPSGEDVSGDMSAESFEAGRVDARSDAEEPVAAERGPSEEDVSGDTSAESFEADGIDTGSDADEPIAVERGPSEEDVSGDTPAESFEAGGVDTGSDAEEPVAVEREPSEEDVSGDTSAESADNDGYGSKRRAEATWEVDTASDAVEVTAGPVVDDAVADTSVAGAAAQSEDALGDTSPDGGLDASGAAEEVRAVEGVSVGPADAFDTSSDVPVVMPDSSGEAHEAEVAVEEVPTSEDVPGDLSTEHSEDGGVVASPKPAEAQAVRSWSELDEAEVPVAEEPTSEDVLGDTSVGSVQIDVFASPSTEVARDAETASDVSEPECADAIDDALRGEDVRGDTSEVQGLEDASSSKGQARAESEWASEPDATSDAEPCAEAWRPEDVLEVTSAQVRQDVDVTAREDEADASPRPSEALEELGEASGRGDVHEDTLAESSAPGGGDVWSRAIETTSLSAGVRESAVVPPGTWGVDDQDDGVGGPQGADESQAGAGSDVETSAEGITASGDEERPDAVAGSEEVLEDMQDAAESEEVLEDMQEAAAGSEDVPEDMQEAVAGSEEILGDMQEAAAESEDVPEDMQGAGAGSEDVPEDMQEAAAGSEEIPEDMQEAAARSEEVPEDMQDAAAESGDVPEDMQVADMQEAAKGREEVLEDMREAAAESEDVSEDIQALRRADVDAGAGDAGSGGEPVHSDSDEDAAGGLFLNTGEGLGARELGEVDDDEDDAQ</sequence>
<dbReference type="PANTHER" id="PTHR33969">
    <property type="entry name" value="SEGREGATION AND CONDENSATION PROTEIN A"/>
    <property type="match status" value="1"/>
</dbReference>
<feature type="compositionally biased region" description="Basic and acidic residues" evidence="3">
    <location>
        <begin position="304"/>
        <end position="313"/>
    </location>
</feature>
<feature type="compositionally biased region" description="Acidic residues" evidence="3">
    <location>
        <begin position="656"/>
        <end position="674"/>
    </location>
</feature>
<feature type="region of interest" description="Disordered" evidence="3">
    <location>
        <begin position="285"/>
        <end position="313"/>
    </location>
</feature>
<dbReference type="EMBL" id="CP114040">
    <property type="protein sequence ID" value="WAS98627.1"/>
    <property type="molecule type" value="Genomic_DNA"/>
</dbReference>
<feature type="compositionally biased region" description="Acidic residues" evidence="3">
    <location>
        <begin position="1276"/>
        <end position="1285"/>
    </location>
</feature>
<protein>
    <recommendedName>
        <fullName evidence="1 2">Segregation and condensation protein A</fullName>
    </recommendedName>
</protein>
<comment type="subunit">
    <text evidence="2">Component of a cohesin-like complex composed of ScpA, ScpB and the Smc homodimer, in which ScpA and ScpB bind to the head domain of Smc. The presence of the three proteins is required for the association of the complex with DNA.</text>
</comment>
<evidence type="ECO:0000313" key="4">
    <source>
        <dbReference type="EMBL" id="WAS98627.1"/>
    </source>
</evidence>
<evidence type="ECO:0000313" key="5">
    <source>
        <dbReference type="Proteomes" id="UP001164459"/>
    </source>
</evidence>
<feature type="region of interest" description="Disordered" evidence="3">
    <location>
        <begin position="891"/>
        <end position="1285"/>
    </location>
</feature>
<feature type="compositionally biased region" description="Low complexity" evidence="3">
    <location>
        <begin position="769"/>
        <end position="780"/>
    </location>
</feature>
<keyword evidence="2" id="KW-0132">Cell division</keyword>
<evidence type="ECO:0000256" key="1">
    <source>
        <dbReference type="ARBA" id="ARBA00044777"/>
    </source>
</evidence>
<accession>A0ABY7HHR5</accession>
<feature type="region of interest" description="Disordered" evidence="3">
    <location>
        <begin position="864"/>
        <end position="883"/>
    </location>
</feature>
<dbReference type="PANTHER" id="PTHR33969:SF2">
    <property type="entry name" value="SEGREGATION AND CONDENSATION PROTEIN A"/>
    <property type="match status" value="1"/>
</dbReference>
<feature type="region of interest" description="Disordered" evidence="3">
    <location>
        <begin position="1"/>
        <end position="21"/>
    </location>
</feature>
<dbReference type="RefSeq" id="WP_269040985.1">
    <property type="nucleotide sequence ID" value="NZ_CP114040.1"/>
</dbReference>
<comment type="subcellular location">
    <subcellularLocation>
        <location evidence="2">Cytoplasm</location>
    </subcellularLocation>
    <text evidence="2">Associated with two foci at the outer edges of the nucleoid region in young cells, and at four foci within both cell halves in older cells.</text>
</comment>
<dbReference type="Gene3D" id="1.10.287.950">
    <property type="entry name" value="Methyl-accepting chemotaxis protein"/>
    <property type="match status" value="1"/>
</dbReference>
<keyword evidence="2" id="KW-0963">Cytoplasm</keyword>
<dbReference type="InterPro" id="IPR003768">
    <property type="entry name" value="ScpA"/>
</dbReference>
<evidence type="ECO:0000256" key="2">
    <source>
        <dbReference type="HAMAP-Rule" id="MF_01805"/>
    </source>
</evidence>
<name>A0ABY7HHR5_9BACT</name>
<feature type="compositionally biased region" description="Acidic residues" evidence="3">
    <location>
        <begin position="347"/>
        <end position="359"/>
    </location>
</feature>
<reference evidence="4" key="1">
    <citation type="submission" date="2022-11" db="EMBL/GenBank/DDBJ databases">
        <title>Minimal conservation of predation-associated metabolite biosynthetic gene clusters underscores biosynthetic potential of Myxococcota including descriptions for ten novel species: Archangium lansinium sp. nov., Myxococcus landrumus sp. nov., Nannocystis bai.</title>
        <authorList>
            <person name="Ahearne A."/>
            <person name="Stevens C."/>
            <person name="Dowd S."/>
        </authorList>
    </citation>
    <scope>NUCLEOTIDE SEQUENCE</scope>
    <source>
        <strain evidence="4">Fl3</strain>
    </source>
</reference>
<gene>
    <name evidence="2" type="primary">scpA</name>
    <name evidence="4" type="ORF">O0S08_21025</name>
</gene>
<dbReference type="Gene3D" id="6.10.250.2410">
    <property type="match status" value="1"/>
</dbReference>
<keyword evidence="5" id="KW-1185">Reference proteome</keyword>
<proteinExistence type="inferred from homology"/>
<comment type="similarity">
    <text evidence="2">Belongs to the ScpA family.</text>
</comment>
<feature type="compositionally biased region" description="Basic and acidic residues" evidence="3">
    <location>
        <begin position="360"/>
        <end position="382"/>
    </location>
</feature>
<evidence type="ECO:0000256" key="3">
    <source>
        <dbReference type="SAM" id="MobiDB-lite"/>
    </source>
</evidence>